<gene>
    <name evidence="2" type="ordered locus">VC0395_A1596</name>
</gene>
<evidence type="ECO:0000313" key="2">
    <source>
        <dbReference type="EMBL" id="ABQ21772.1"/>
    </source>
</evidence>
<dbReference type="InterPro" id="IPR047743">
    <property type="entry name" value="YnhF-like"/>
</dbReference>
<keyword evidence="1" id="KW-1133">Transmembrane helix</keyword>
<sequence>MLLLCCITKEVSMEQDLKFALAIVAITFTVLIGFGVIAITH</sequence>
<evidence type="ECO:0000313" key="3">
    <source>
        <dbReference type="Proteomes" id="UP000000249"/>
    </source>
</evidence>
<keyword evidence="1" id="KW-0812">Transmembrane</keyword>
<evidence type="ECO:0000256" key="1">
    <source>
        <dbReference type="SAM" id="Phobius"/>
    </source>
</evidence>
<dbReference type="NCBIfam" id="NF033411">
    <property type="entry name" value="small_mem_YnhF"/>
    <property type="match status" value="1"/>
</dbReference>
<reference evidence="2 3" key="1">
    <citation type="submission" date="2007-03" db="EMBL/GenBank/DDBJ databases">
        <authorList>
            <person name="Heidelberg J."/>
        </authorList>
    </citation>
    <scope>NUCLEOTIDE SEQUENCE [LARGE SCALE GENOMIC DNA]</scope>
    <source>
        <strain evidence="3">ATCC 39541 / Classical Ogawa 395 / O395</strain>
    </source>
</reference>
<dbReference type="Proteomes" id="UP000000249">
    <property type="component" value="Chromosome 1"/>
</dbReference>
<keyword evidence="1" id="KW-0472">Membrane</keyword>
<organism evidence="2 3">
    <name type="scientific">Vibrio cholerae serotype O1 (strain ATCC 39541 / Classical Ogawa 395 / O395)</name>
    <dbReference type="NCBI Taxonomy" id="345073"/>
    <lineage>
        <taxon>Bacteria</taxon>
        <taxon>Pseudomonadati</taxon>
        <taxon>Pseudomonadota</taxon>
        <taxon>Gammaproteobacteria</taxon>
        <taxon>Vibrionales</taxon>
        <taxon>Vibrionaceae</taxon>
        <taxon>Vibrio</taxon>
    </lineage>
</organism>
<proteinExistence type="predicted"/>
<dbReference type="KEGG" id="vcr:VC395_2125"/>
<protein>
    <recommendedName>
        <fullName evidence="4">YnhF family membrane protein</fullName>
    </recommendedName>
</protein>
<name>A0A0H3AMZ2_VIBC3</name>
<dbReference type="AlphaFoldDB" id="A0A0H3AMZ2"/>
<dbReference type="PATRIC" id="fig|345073.21.peg.2052"/>
<dbReference type="EMBL" id="CP000627">
    <property type="protein sequence ID" value="ABQ21772.1"/>
    <property type="molecule type" value="Genomic_DNA"/>
</dbReference>
<feature type="transmembrane region" description="Helical" evidence="1">
    <location>
        <begin position="19"/>
        <end position="39"/>
    </location>
</feature>
<accession>A0A0H3AMZ2</accession>
<evidence type="ECO:0008006" key="4">
    <source>
        <dbReference type="Google" id="ProtNLM"/>
    </source>
</evidence>
<dbReference type="KEGG" id="vco:VC0395_A1596"/>